<dbReference type="OrthoDB" id="221297at2"/>
<keyword evidence="2" id="KW-0560">Oxidoreductase</keyword>
<dbReference type="Gene3D" id="3.90.1170.50">
    <property type="entry name" value="Aldehyde oxidase/xanthine dehydrogenase, a/b hammerhead"/>
    <property type="match status" value="1"/>
</dbReference>
<keyword evidence="1" id="KW-0500">Molybdenum</keyword>
<dbReference type="Proteomes" id="UP000292445">
    <property type="component" value="Unassembled WGS sequence"/>
</dbReference>
<dbReference type="Gene3D" id="3.30.365.10">
    <property type="entry name" value="Aldehyde oxidase/xanthine dehydrogenase, molybdopterin binding domain"/>
    <property type="match status" value="4"/>
</dbReference>
<organism evidence="4 5">
    <name type="scientific">Pigmentiphaga kullae</name>
    <dbReference type="NCBI Taxonomy" id="151784"/>
    <lineage>
        <taxon>Bacteria</taxon>
        <taxon>Pseudomonadati</taxon>
        <taxon>Pseudomonadota</taxon>
        <taxon>Betaproteobacteria</taxon>
        <taxon>Burkholderiales</taxon>
        <taxon>Alcaligenaceae</taxon>
        <taxon>Pigmentiphaga</taxon>
    </lineage>
</organism>
<dbReference type="PANTHER" id="PTHR11908:SF132">
    <property type="entry name" value="ALDEHYDE OXIDASE 1-RELATED"/>
    <property type="match status" value="1"/>
</dbReference>
<dbReference type="SUPFAM" id="SSF56003">
    <property type="entry name" value="Molybdenum cofactor-binding domain"/>
    <property type="match status" value="1"/>
</dbReference>
<dbReference type="InterPro" id="IPR000674">
    <property type="entry name" value="Ald_Oxase/Xan_DH_a/b"/>
</dbReference>
<dbReference type="InterPro" id="IPR036856">
    <property type="entry name" value="Ald_Oxase/Xan_DH_a/b_sf"/>
</dbReference>
<protein>
    <submittedName>
        <fullName evidence="4">Carbon-monoxide dehydrogenase large subunit</fullName>
    </submittedName>
</protein>
<dbReference type="InterPro" id="IPR016208">
    <property type="entry name" value="Ald_Oxase/xanthine_DH-like"/>
</dbReference>
<evidence type="ECO:0000256" key="2">
    <source>
        <dbReference type="ARBA" id="ARBA00023002"/>
    </source>
</evidence>
<dbReference type="SMART" id="SM01008">
    <property type="entry name" value="Ald_Xan_dh_C"/>
    <property type="match status" value="1"/>
</dbReference>
<sequence length="790" mass="84167">MGQSKVDGGYAHIGRPLARVEDARHLAGGGAFVADIQVAGCLEVAFCRSPVAHGRLKGVTLPPELPAGTFWTAADIAGLALPIYCALLRPEFNGAPYPLLADGKVRFAGEPVVLALGATRAEAEERAEQVQLDIEPLAAVVDAWDEVEHPGVPLHDHLESNLVMRIGRALGDAQSIIDDPAARGLRQVTRRLSMGRVLASPLECRGCLAYPDPAGGMVVHVSSQRPHLIRTFLAEQIPGLTEADIRVVVPDVGGGFGSKSNLYPEEVLVTALAWKLRRPVRWIEDRYEHFVASNHSRQHEQRITAYFDDTGRIHALDALVVVDAGAYSAKTSTGAIEANMATNVMLGPYDIRNYRYEAVSIHTNKSPLGPYRGVGRPGGCFAMERIIEEVARELGADPLDVRRANLISPAQMPYVSATGLAYDSGNYREIVDAAGRFVAENWPVSRQAGDGCRVGVGYAMLVEQAAHGAEEWRRRGSPLIYGHESARATLNMDGTLVIEVGTLSHGQGHFTSLAQIAAEITTLPISAIRIRQGDTSAAPYGLGSVASRSIVMAGGAVAMACRDIVGKARAIHAVLHETDDAQVEVRDGACVSPQGTTSFGDLARVAYVGVSKLPRSISPGFSFQADYRPGVETGTFSYTLHAARVSVDPDTGFVRILDYLVVEDCGTVVNPLILDGQIRGGVAQGIGQALYEEMIYDSNGQPQTVTFGDYAVPSAVEVPPISILHFSTPSPHSEFGMKGMGEGGAVAPPAAIANAVRDALAELGVDVCRTPITPDYLLRQLHEAGQGGAR</sequence>
<evidence type="ECO:0000256" key="1">
    <source>
        <dbReference type="ARBA" id="ARBA00022505"/>
    </source>
</evidence>
<evidence type="ECO:0000313" key="5">
    <source>
        <dbReference type="Proteomes" id="UP000292445"/>
    </source>
</evidence>
<gene>
    <name evidence="4" type="ORF">EV675_4070</name>
</gene>
<comment type="caution">
    <text evidence="4">The sequence shown here is derived from an EMBL/GenBank/DDBJ whole genome shotgun (WGS) entry which is preliminary data.</text>
</comment>
<feature type="domain" description="Aldehyde oxidase/xanthine dehydrogenase a/b hammerhead" evidence="3">
    <location>
        <begin position="27"/>
        <end position="138"/>
    </location>
</feature>
<evidence type="ECO:0000313" key="4">
    <source>
        <dbReference type="EMBL" id="RZS81447.1"/>
    </source>
</evidence>
<dbReference type="AlphaFoldDB" id="A0A4Q7NFI6"/>
<dbReference type="RefSeq" id="WP_130359259.1">
    <property type="nucleotide sequence ID" value="NZ_SGXC01000002.1"/>
</dbReference>
<dbReference type="EMBL" id="SGXC01000002">
    <property type="protein sequence ID" value="RZS81447.1"/>
    <property type="molecule type" value="Genomic_DNA"/>
</dbReference>
<dbReference type="GO" id="GO:0016491">
    <property type="term" value="F:oxidoreductase activity"/>
    <property type="evidence" value="ECO:0007669"/>
    <property type="project" value="UniProtKB-KW"/>
</dbReference>
<dbReference type="Pfam" id="PF01315">
    <property type="entry name" value="Ald_Xan_dh_C"/>
    <property type="match status" value="1"/>
</dbReference>
<dbReference type="PANTHER" id="PTHR11908">
    <property type="entry name" value="XANTHINE DEHYDROGENASE"/>
    <property type="match status" value="1"/>
</dbReference>
<name>A0A4Q7NFI6_9BURK</name>
<dbReference type="InterPro" id="IPR008274">
    <property type="entry name" value="AldOxase/xan_DH_MoCoBD1"/>
</dbReference>
<proteinExistence type="predicted"/>
<dbReference type="GO" id="GO:0005506">
    <property type="term" value="F:iron ion binding"/>
    <property type="evidence" value="ECO:0007669"/>
    <property type="project" value="InterPro"/>
</dbReference>
<dbReference type="InterPro" id="IPR046867">
    <property type="entry name" value="AldOxase/xan_DH_MoCoBD2"/>
</dbReference>
<evidence type="ECO:0000259" key="3">
    <source>
        <dbReference type="SMART" id="SM01008"/>
    </source>
</evidence>
<dbReference type="Pfam" id="PF20256">
    <property type="entry name" value="MoCoBD_2"/>
    <property type="match status" value="1"/>
</dbReference>
<dbReference type="InterPro" id="IPR037165">
    <property type="entry name" value="AldOxase/xan_DH_Mopterin-bd_sf"/>
</dbReference>
<keyword evidence="5" id="KW-1185">Reference proteome</keyword>
<accession>A0A4Q7NFI6</accession>
<dbReference type="Pfam" id="PF02738">
    <property type="entry name" value="MoCoBD_1"/>
    <property type="match status" value="1"/>
</dbReference>
<reference evidence="4 5" key="1">
    <citation type="submission" date="2019-02" db="EMBL/GenBank/DDBJ databases">
        <title>Genomic Encyclopedia of Type Strains, Phase IV (KMG-IV): sequencing the most valuable type-strain genomes for metagenomic binning, comparative biology and taxonomic classification.</title>
        <authorList>
            <person name="Goeker M."/>
        </authorList>
    </citation>
    <scope>NUCLEOTIDE SEQUENCE [LARGE SCALE GENOMIC DNA]</scope>
    <source>
        <strain evidence="4 5">K24</strain>
    </source>
</reference>
<dbReference type="SUPFAM" id="SSF54665">
    <property type="entry name" value="CO dehydrogenase molybdoprotein N-domain-like"/>
    <property type="match status" value="1"/>
</dbReference>